<organism evidence="6 7">
    <name type="scientific">Acrocarpospora phusangensis</name>
    <dbReference type="NCBI Taxonomy" id="1070424"/>
    <lineage>
        <taxon>Bacteria</taxon>
        <taxon>Bacillati</taxon>
        <taxon>Actinomycetota</taxon>
        <taxon>Actinomycetes</taxon>
        <taxon>Streptosporangiales</taxon>
        <taxon>Streptosporangiaceae</taxon>
        <taxon>Acrocarpospora</taxon>
    </lineage>
</organism>
<dbReference type="RefSeq" id="WP_204045704.1">
    <property type="nucleotide sequence ID" value="NZ_BOOA01000108.1"/>
</dbReference>
<keyword evidence="2" id="KW-0645">Protease</keyword>
<dbReference type="InterPro" id="IPR054613">
    <property type="entry name" value="Peptidase_S78_dom"/>
</dbReference>
<gene>
    <name evidence="6" type="ORF">Aph01nite_73970</name>
</gene>
<keyword evidence="7" id="KW-1185">Reference proteome</keyword>
<keyword evidence="3" id="KW-0378">Hydrolase</keyword>
<sequence>MTLITRAAAAAARAQHVRQRADRPSHRRSAEAAGSRAVARVPATLALRESPSGGGLLEFTGHASVYEAGYEMWDWYGPYTEIVSFGAAAESLARADLDVPLVLAHDQLRRIARTTTGSLILAEDDTGLSVRAPELDPTDHDVAYIAPKLRAGLIDEMSFAFRLEQGQWSPDYTEYRITRVDIHRGDVAIVGYGANPHTDAGMRSAPPATSRARALLEHALAR</sequence>
<feature type="region of interest" description="Disordered" evidence="4">
    <location>
        <begin position="14"/>
        <end position="36"/>
    </location>
</feature>
<dbReference type="Pfam" id="PF04586">
    <property type="entry name" value="Peptidase_S78"/>
    <property type="match status" value="1"/>
</dbReference>
<evidence type="ECO:0000256" key="3">
    <source>
        <dbReference type="ARBA" id="ARBA00022801"/>
    </source>
</evidence>
<feature type="compositionally biased region" description="Basic and acidic residues" evidence="4">
    <location>
        <begin position="19"/>
        <end position="30"/>
    </location>
</feature>
<dbReference type="EMBL" id="BOOA01000108">
    <property type="protein sequence ID" value="GIH29087.1"/>
    <property type="molecule type" value="Genomic_DNA"/>
</dbReference>
<dbReference type="GO" id="GO:0006508">
    <property type="term" value="P:proteolysis"/>
    <property type="evidence" value="ECO:0007669"/>
    <property type="project" value="UniProtKB-KW"/>
</dbReference>
<evidence type="ECO:0000313" key="7">
    <source>
        <dbReference type="Proteomes" id="UP000640052"/>
    </source>
</evidence>
<dbReference type="Proteomes" id="UP000640052">
    <property type="component" value="Unassembled WGS sequence"/>
</dbReference>
<feature type="domain" description="Prohead serine protease" evidence="5">
    <location>
        <begin position="58"/>
        <end position="201"/>
    </location>
</feature>
<dbReference type="AlphaFoldDB" id="A0A919USE0"/>
<dbReference type="GO" id="GO:0008233">
    <property type="term" value="F:peptidase activity"/>
    <property type="evidence" value="ECO:0007669"/>
    <property type="project" value="UniProtKB-KW"/>
</dbReference>
<proteinExistence type="predicted"/>
<evidence type="ECO:0000313" key="6">
    <source>
        <dbReference type="EMBL" id="GIH29087.1"/>
    </source>
</evidence>
<evidence type="ECO:0000256" key="1">
    <source>
        <dbReference type="ARBA" id="ARBA00022612"/>
    </source>
</evidence>
<accession>A0A919USE0</accession>
<protein>
    <recommendedName>
        <fullName evidence="5">Prohead serine protease domain-containing protein</fullName>
    </recommendedName>
</protein>
<comment type="caution">
    <text evidence="6">The sequence shown here is derived from an EMBL/GenBank/DDBJ whole genome shotgun (WGS) entry which is preliminary data.</text>
</comment>
<evidence type="ECO:0000256" key="2">
    <source>
        <dbReference type="ARBA" id="ARBA00022670"/>
    </source>
</evidence>
<name>A0A919USE0_9ACTN</name>
<evidence type="ECO:0000259" key="5">
    <source>
        <dbReference type="Pfam" id="PF04586"/>
    </source>
</evidence>
<evidence type="ECO:0000256" key="4">
    <source>
        <dbReference type="SAM" id="MobiDB-lite"/>
    </source>
</evidence>
<reference evidence="6" key="1">
    <citation type="submission" date="2021-01" db="EMBL/GenBank/DDBJ databases">
        <title>Whole genome shotgun sequence of Acrocarpospora phusangensis NBRC 108782.</title>
        <authorList>
            <person name="Komaki H."/>
            <person name="Tamura T."/>
        </authorList>
    </citation>
    <scope>NUCLEOTIDE SEQUENCE</scope>
    <source>
        <strain evidence="6">NBRC 108782</strain>
    </source>
</reference>
<keyword evidence="1" id="KW-1188">Viral release from host cell</keyword>